<keyword evidence="5" id="KW-0812">Transmembrane</keyword>
<reference evidence="9" key="1">
    <citation type="submission" date="2022-06" db="EMBL/GenBank/DDBJ databases">
        <title>Nostosin G and Spiroidesin B from the Cyanobacterium Dolichospermum sp. NIES-1697.</title>
        <authorList>
            <person name="Phan C.-S."/>
            <person name="Mehjabin J.J."/>
            <person name="Anas A.R.J."/>
            <person name="Hayasaka M."/>
            <person name="Onoki R."/>
            <person name="Wang J."/>
            <person name="Umezawa T."/>
            <person name="Washio K."/>
            <person name="Morikawa M."/>
            <person name="Okino T."/>
        </authorList>
    </citation>
    <scope>NUCLEOTIDE SEQUENCE</scope>
    <source>
        <strain evidence="9">NIES-1697</strain>
    </source>
</reference>
<protein>
    <submittedName>
        <fullName evidence="9">TolC family protein</fullName>
    </submittedName>
</protein>
<evidence type="ECO:0000256" key="2">
    <source>
        <dbReference type="ARBA" id="ARBA00007613"/>
    </source>
</evidence>
<sequence>MKGQQLFHCFLPGVTVAVLTTQPAWATVMKVNELQLKSTSSVLVSTDSRNLFPDNSLLPKSKVNSNPGLLPVSYFSQGSIKPVGNSSLPIIMADNYLSTEGEKSSPNYDSRFVSFSDLSNSNNNLLFASNSQLGSLSNSDQQVINGDVEISKLLESSNCPQSQPKSQSALLLTANTCLPQNNSLIAQTTVPNTTETSTPPTAENVNSAPSQPVDFPNVPNELNPSPNPLLYPTQAEEVKVQGNQPISLSQALELAKRNNNDLQVSVLQLERSKSVLREAQAALMPSVDLSGDVTNSRSASSTLSFDQARKTNPLVGDPPANTTFSGTAQIRYDLYTSGRRNAAIKEAQERIRVQELDVERQSEEIRLNVARAYYDLQQADENVRISQSAVTNAQASLKDAVALERAGVGTRFDVLRSQVNLANSQQDLTSAFSQQQIARRKLAPLLNLSQSASISAGDPVKLAGLWQHPLEQSIVLAYQNRPELQQNLAQRNISEAQRKQALATLGPQVSLVGRYNLLDQFDDGTSVSDGYSVGVQATLSLYDGGAAKARAAQSKTNIAIAETQFSEQRNQIRFQVEQAYSTQASNLENVQTSNVALEQAKESLRLARLRFQAGVGTQTDVINALNDLTRSEGNRVKAILDYNRALTELQRYVTTRGLNQLQESGVK</sequence>
<name>A0ABY5LVZ7_9CYAN</name>
<dbReference type="InterPro" id="IPR003423">
    <property type="entry name" value="OMP_efflux"/>
</dbReference>
<feature type="region of interest" description="Disordered" evidence="8">
    <location>
        <begin position="300"/>
        <end position="321"/>
    </location>
</feature>
<keyword evidence="6" id="KW-0472">Membrane</keyword>
<evidence type="ECO:0000256" key="6">
    <source>
        <dbReference type="ARBA" id="ARBA00023136"/>
    </source>
</evidence>
<keyword evidence="4" id="KW-1134">Transmembrane beta strand</keyword>
<evidence type="ECO:0000256" key="1">
    <source>
        <dbReference type="ARBA" id="ARBA00004442"/>
    </source>
</evidence>
<dbReference type="PANTHER" id="PTHR30026:SF21">
    <property type="entry name" value="SLR1270 PROTEIN"/>
    <property type="match status" value="1"/>
</dbReference>
<feature type="region of interest" description="Disordered" evidence="8">
    <location>
        <begin position="189"/>
        <end position="218"/>
    </location>
</feature>
<dbReference type="EMBL" id="CP099464">
    <property type="protein sequence ID" value="UUO15051.1"/>
    <property type="molecule type" value="Genomic_DNA"/>
</dbReference>
<organism evidence="9 10">
    <name type="scientific">Dolichospermum heterosporum TAC447</name>
    <dbReference type="NCBI Taxonomy" id="747523"/>
    <lineage>
        <taxon>Bacteria</taxon>
        <taxon>Bacillati</taxon>
        <taxon>Cyanobacteriota</taxon>
        <taxon>Cyanophyceae</taxon>
        <taxon>Nostocales</taxon>
        <taxon>Aphanizomenonaceae</taxon>
        <taxon>Dolichospermum</taxon>
        <taxon>Dolichospermum heterosporum</taxon>
    </lineage>
</organism>
<dbReference type="InterPro" id="IPR051906">
    <property type="entry name" value="TolC-like"/>
</dbReference>
<dbReference type="PANTHER" id="PTHR30026">
    <property type="entry name" value="OUTER MEMBRANE PROTEIN TOLC"/>
    <property type="match status" value="1"/>
</dbReference>
<comment type="subcellular location">
    <subcellularLocation>
        <location evidence="1">Cell outer membrane</location>
    </subcellularLocation>
</comment>
<evidence type="ECO:0000313" key="10">
    <source>
        <dbReference type="Proteomes" id="UP001057561"/>
    </source>
</evidence>
<evidence type="ECO:0000256" key="3">
    <source>
        <dbReference type="ARBA" id="ARBA00022448"/>
    </source>
</evidence>
<keyword evidence="3" id="KW-0813">Transport</keyword>
<dbReference type="RefSeq" id="WP_257121057.1">
    <property type="nucleotide sequence ID" value="NZ_CP099464.1"/>
</dbReference>
<comment type="similarity">
    <text evidence="2">Belongs to the outer membrane factor (OMF) (TC 1.B.17) family.</text>
</comment>
<feature type="compositionally biased region" description="Low complexity" evidence="8">
    <location>
        <begin position="189"/>
        <end position="201"/>
    </location>
</feature>
<proteinExistence type="inferred from homology"/>
<dbReference type="SUPFAM" id="SSF56954">
    <property type="entry name" value="Outer membrane efflux proteins (OEP)"/>
    <property type="match status" value="1"/>
</dbReference>
<keyword evidence="7" id="KW-0998">Cell outer membrane</keyword>
<accession>A0ABY5LVZ7</accession>
<keyword evidence="10" id="KW-1185">Reference proteome</keyword>
<evidence type="ECO:0000256" key="8">
    <source>
        <dbReference type="SAM" id="MobiDB-lite"/>
    </source>
</evidence>
<evidence type="ECO:0000256" key="4">
    <source>
        <dbReference type="ARBA" id="ARBA00022452"/>
    </source>
</evidence>
<dbReference type="Proteomes" id="UP001057561">
    <property type="component" value="Chromosome"/>
</dbReference>
<dbReference type="Gene3D" id="1.20.1600.10">
    <property type="entry name" value="Outer membrane efflux proteins (OEP)"/>
    <property type="match status" value="1"/>
</dbReference>
<evidence type="ECO:0000313" key="9">
    <source>
        <dbReference type="EMBL" id="UUO15051.1"/>
    </source>
</evidence>
<dbReference type="Pfam" id="PF02321">
    <property type="entry name" value="OEP"/>
    <property type="match status" value="2"/>
</dbReference>
<gene>
    <name evidence="9" type="ORF">NG743_24090</name>
</gene>
<evidence type="ECO:0000256" key="5">
    <source>
        <dbReference type="ARBA" id="ARBA00022692"/>
    </source>
</evidence>
<evidence type="ECO:0000256" key="7">
    <source>
        <dbReference type="ARBA" id="ARBA00023237"/>
    </source>
</evidence>